<feature type="compositionally biased region" description="Polar residues" evidence="6">
    <location>
        <begin position="24"/>
        <end position="42"/>
    </location>
</feature>
<dbReference type="OrthoDB" id="410307at2759"/>
<dbReference type="InterPro" id="IPR045877">
    <property type="entry name" value="ZFP36-like"/>
</dbReference>
<evidence type="ECO:0000313" key="9">
    <source>
        <dbReference type="Proteomes" id="UP000825935"/>
    </source>
</evidence>
<feature type="zinc finger region" description="C3H1-type" evidence="5">
    <location>
        <begin position="462"/>
        <end position="490"/>
    </location>
</feature>
<evidence type="ECO:0000313" key="8">
    <source>
        <dbReference type="EMBL" id="KAH7435851.1"/>
    </source>
</evidence>
<evidence type="ECO:0000259" key="7">
    <source>
        <dbReference type="PROSITE" id="PS50103"/>
    </source>
</evidence>
<dbReference type="SUPFAM" id="SSF90229">
    <property type="entry name" value="CCCH zinc finger"/>
    <property type="match status" value="2"/>
</dbReference>
<evidence type="ECO:0000256" key="3">
    <source>
        <dbReference type="ARBA" id="ARBA00022771"/>
    </source>
</evidence>
<feature type="domain" description="C3H1-type" evidence="7">
    <location>
        <begin position="422"/>
        <end position="452"/>
    </location>
</feature>
<dbReference type="PANTHER" id="PTHR12547:SF162">
    <property type="entry name" value="ZINC FINGER CCCH DOMAIN-CONTAINING PROTEIN 15"/>
    <property type="match status" value="1"/>
</dbReference>
<dbReference type="AlphaFoldDB" id="A0A8T2UI41"/>
<feature type="zinc finger region" description="C3H1-type" evidence="5">
    <location>
        <begin position="422"/>
        <end position="452"/>
    </location>
</feature>
<evidence type="ECO:0000256" key="5">
    <source>
        <dbReference type="PROSITE-ProRule" id="PRU00723"/>
    </source>
</evidence>
<dbReference type="InterPro" id="IPR036855">
    <property type="entry name" value="Znf_CCCH_sf"/>
</dbReference>
<dbReference type="Pfam" id="PF00642">
    <property type="entry name" value="zf-CCCH"/>
    <property type="match status" value="1"/>
</dbReference>
<keyword evidence="9" id="KW-1185">Reference proteome</keyword>
<dbReference type="Gene3D" id="4.10.1000.10">
    <property type="entry name" value="Zinc finger, CCCH-type"/>
    <property type="match status" value="2"/>
</dbReference>
<gene>
    <name evidence="8" type="ORF">KP509_06G081500</name>
</gene>
<evidence type="ECO:0000256" key="4">
    <source>
        <dbReference type="ARBA" id="ARBA00022833"/>
    </source>
</evidence>
<evidence type="ECO:0000256" key="2">
    <source>
        <dbReference type="ARBA" id="ARBA00022737"/>
    </source>
</evidence>
<proteinExistence type="predicted"/>
<feature type="region of interest" description="Disordered" evidence="6">
    <location>
        <begin position="24"/>
        <end position="50"/>
    </location>
</feature>
<dbReference type="PANTHER" id="PTHR12547">
    <property type="entry name" value="CCCH ZINC FINGER/TIS11-RELATED"/>
    <property type="match status" value="1"/>
</dbReference>
<dbReference type="EMBL" id="CM035411">
    <property type="protein sequence ID" value="KAH7435851.1"/>
    <property type="molecule type" value="Genomic_DNA"/>
</dbReference>
<protein>
    <recommendedName>
        <fullName evidence="7">C3H1-type domain-containing protein</fullName>
    </recommendedName>
</protein>
<dbReference type="InterPro" id="IPR000571">
    <property type="entry name" value="Znf_CCCH"/>
</dbReference>
<organism evidence="8 9">
    <name type="scientific">Ceratopteris richardii</name>
    <name type="common">Triangle waterfern</name>
    <dbReference type="NCBI Taxonomy" id="49495"/>
    <lineage>
        <taxon>Eukaryota</taxon>
        <taxon>Viridiplantae</taxon>
        <taxon>Streptophyta</taxon>
        <taxon>Embryophyta</taxon>
        <taxon>Tracheophyta</taxon>
        <taxon>Polypodiopsida</taxon>
        <taxon>Polypodiidae</taxon>
        <taxon>Polypodiales</taxon>
        <taxon>Pteridineae</taxon>
        <taxon>Pteridaceae</taxon>
        <taxon>Parkerioideae</taxon>
        <taxon>Ceratopteris</taxon>
    </lineage>
</organism>
<dbReference type="PROSITE" id="PS50103">
    <property type="entry name" value="ZF_C3H1"/>
    <property type="match status" value="2"/>
</dbReference>
<evidence type="ECO:0000256" key="6">
    <source>
        <dbReference type="SAM" id="MobiDB-lite"/>
    </source>
</evidence>
<keyword evidence="1 5" id="KW-0479">Metal-binding</keyword>
<feature type="domain" description="C3H1-type" evidence="7">
    <location>
        <begin position="462"/>
        <end position="490"/>
    </location>
</feature>
<dbReference type="GO" id="GO:0003729">
    <property type="term" value="F:mRNA binding"/>
    <property type="evidence" value="ECO:0007669"/>
    <property type="project" value="InterPro"/>
</dbReference>
<reference evidence="8" key="1">
    <citation type="submission" date="2021-08" db="EMBL/GenBank/DDBJ databases">
        <title>WGS assembly of Ceratopteris richardii.</title>
        <authorList>
            <person name="Marchant D.B."/>
            <person name="Chen G."/>
            <person name="Jenkins J."/>
            <person name="Shu S."/>
            <person name="Leebens-Mack J."/>
            <person name="Grimwood J."/>
            <person name="Schmutz J."/>
            <person name="Soltis P."/>
            <person name="Soltis D."/>
            <person name="Chen Z.-H."/>
        </authorList>
    </citation>
    <scope>NUCLEOTIDE SEQUENCE</scope>
    <source>
        <strain evidence="8">Whitten #5841</strain>
        <tissue evidence="8">Leaf</tissue>
    </source>
</reference>
<dbReference type="GO" id="GO:0008270">
    <property type="term" value="F:zinc ion binding"/>
    <property type="evidence" value="ECO:0007669"/>
    <property type="project" value="UniProtKB-KW"/>
</dbReference>
<accession>A0A8T2UI41</accession>
<name>A0A8T2UI41_CERRI</name>
<keyword evidence="3 5" id="KW-0863">Zinc-finger</keyword>
<dbReference type="FunFam" id="4.10.1000.10:FF:000001">
    <property type="entry name" value="zinc finger CCCH domain-containing protein 15-like"/>
    <property type="match status" value="1"/>
</dbReference>
<sequence>MDNIGDTLKQTKGTQLVRRGQALNSVNQGMASGTSDISTGCAATTDPEEVSSKPIARPIYEGVGRSLVLHAAPSATRDTINEAIRNREEVFILTDSPGATLTYDERTCRSGNVSQTFLSTSISTRMQEHRYENGGEASCASSLISDDKAGPCANCISYTMQKNISLKPYTDQPCTSIITSSNNYVFLSRHFNNQYKSLSSNENIKIIDEASNATAPAVRTALIQPADFQHPPPYFEEVACELAWNDSRSILHVQRCELMEQHSRHVLDRLSHMAECSSLNVWDPRNRGLDDGSDRHVVNSYADHKAGFSGMNKGPPMPTLFWKVHERYSPAFNVPKCISIRADGYCQQQTGSRAPSSPDGILTPLKCDDIHIHGHNDGTTMDEVSTHMRQNRKTCLGVVKAAQVKLVALAEDLACFAFPQGMYKTEMCNKWINSMGQYCPYGEKCQFAHGPQELRPVLRHHRYKTILCRMVAAGEPCPYEHRCHFRHIMYPHEAGLVESTSSMR</sequence>
<evidence type="ECO:0000256" key="1">
    <source>
        <dbReference type="ARBA" id="ARBA00022723"/>
    </source>
</evidence>
<keyword evidence="2" id="KW-0677">Repeat</keyword>
<comment type="caution">
    <text evidence="8">The sequence shown here is derived from an EMBL/GenBank/DDBJ whole genome shotgun (WGS) entry which is preliminary data.</text>
</comment>
<dbReference type="SMART" id="SM00356">
    <property type="entry name" value="ZnF_C3H1"/>
    <property type="match status" value="2"/>
</dbReference>
<keyword evidence="4 5" id="KW-0862">Zinc</keyword>
<dbReference type="Proteomes" id="UP000825935">
    <property type="component" value="Chromosome 6"/>
</dbReference>